<evidence type="ECO:0000313" key="1">
    <source>
        <dbReference type="EMBL" id="KAF2221664.1"/>
    </source>
</evidence>
<dbReference type="AlphaFoldDB" id="A0A6A6G7N0"/>
<organism evidence="1 2">
    <name type="scientific">Elsinoe ampelina</name>
    <dbReference type="NCBI Taxonomy" id="302913"/>
    <lineage>
        <taxon>Eukaryota</taxon>
        <taxon>Fungi</taxon>
        <taxon>Dikarya</taxon>
        <taxon>Ascomycota</taxon>
        <taxon>Pezizomycotina</taxon>
        <taxon>Dothideomycetes</taxon>
        <taxon>Dothideomycetidae</taxon>
        <taxon>Myriangiales</taxon>
        <taxon>Elsinoaceae</taxon>
        <taxon>Elsinoe</taxon>
    </lineage>
</organism>
<name>A0A6A6G7N0_9PEZI</name>
<proteinExistence type="predicted"/>
<gene>
    <name evidence="1" type="ORF">BDZ85DRAFT_132053</name>
</gene>
<sequence length="112" mass="12397">MSNSGSSSTWMTFLSDLPITGSSAEVTGEQRFHREFKQACIIIGERDPERLLARFLRHHDQIVAFVSALDESMGLDDANSLSSVFWSKAFEAIESLDSRMTSFENTSPGCAT</sequence>
<protein>
    <submittedName>
        <fullName evidence="1">Uncharacterized protein</fullName>
    </submittedName>
</protein>
<accession>A0A6A6G7N0</accession>
<evidence type="ECO:0000313" key="2">
    <source>
        <dbReference type="Proteomes" id="UP000799538"/>
    </source>
</evidence>
<dbReference type="Proteomes" id="UP000799538">
    <property type="component" value="Unassembled WGS sequence"/>
</dbReference>
<reference evidence="2" key="1">
    <citation type="journal article" date="2020" name="Stud. Mycol.">
        <title>101 Dothideomycetes genomes: A test case for predicting lifestyles and emergence of pathogens.</title>
        <authorList>
            <person name="Haridas S."/>
            <person name="Albert R."/>
            <person name="Binder M."/>
            <person name="Bloem J."/>
            <person name="LaButti K."/>
            <person name="Salamov A."/>
            <person name="Andreopoulos B."/>
            <person name="Baker S."/>
            <person name="Barry K."/>
            <person name="Bills G."/>
            <person name="Bluhm B."/>
            <person name="Cannon C."/>
            <person name="Castanera R."/>
            <person name="Culley D."/>
            <person name="Daum C."/>
            <person name="Ezra D."/>
            <person name="Gonzalez J."/>
            <person name="Henrissat B."/>
            <person name="Kuo A."/>
            <person name="Liang C."/>
            <person name="Lipzen A."/>
            <person name="Lutzoni F."/>
            <person name="Magnuson J."/>
            <person name="Mondo S."/>
            <person name="Nolan M."/>
            <person name="Ohm R."/>
            <person name="Pangilinan J."/>
            <person name="Park H.-J."/>
            <person name="Ramirez L."/>
            <person name="Alfaro M."/>
            <person name="Sun H."/>
            <person name="Tritt A."/>
            <person name="Yoshinaga Y."/>
            <person name="Zwiers L.-H."/>
            <person name="Turgeon B."/>
            <person name="Goodwin S."/>
            <person name="Spatafora J."/>
            <person name="Crous P."/>
            <person name="Grigoriev I."/>
        </authorList>
    </citation>
    <scope>NUCLEOTIDE SEQUENCE [LARGE SCALE GENOMIC DNA]</scope>
    <source>
        <strain evidence="2">CECT 20119</strain>
    </source>
</reference>
<dbReference type="EMBL" id="ML992509">
    <property type="protein sequence ID" value="KAF2221664.1"/>
    <property type="molecule type" value="Genomic_DNA"/>
</dbReference>
<keyword evidence="2" id="KW-1185">Reference proteome</keyword>